<protein>
    <recommendedName>
        <fullName evidence="3">DUF3592 domain-containing protein</fullName>
    </recommendedName>
</protein>
<dbReference type="Proteomes" id="UP001499986">
    <property type="component" value="Unassembled WGS sequence"/>
</dbReference>
<comment type="caution">
    <text evidence="1">The sequence shown here is derived from an EMBL/GenBank/DDBJ whole genome shotgun (WGS) entry which is preliminary data.</text>
</comment>
<name>A0ABN3IY20_9ACTN</name>
<organism evidence="1 2">
    <name type="scientific">Streptomyces coeruleofuscus</name>
    <dbReference type="NCBI Taxonomy" id="66879"/>
    <lineage>
        <taxon>Bacteria</taxon>
        <taxon>Bacillati</taxon>
        <taxon>Actinomycetota</taxon>
        <taxon>Actinomycetes</taxon>
        <taxon>Kitasatosporales</taxon>
        <taxon>Streptomycetaceae</taxon>
        <taxon>Streptomyces</taxon>
    </lineage>
</organism>
<evidence type="ECO:0000313" key="1">
    <source>
        <dbReference type="EMBL" id="GAA2415800.1"/>
    </source>
</evidence>
<dbReference type="EMBL" id="BAAASE010000009">
    <property type="protein sequence ID" value="GAA2415800.1"/>
    <property type="molecule type" value="Genomic_DNA"/>
</dbReference>
<sequence length="139" mass="15661">MRWQPRPKLPQRRVILAMSGVFLLCVGMTLGLWLPSHSLVQDLRSRGVNSAATVVGVDSKPKYVKVRLVSGPRAGSEVKLSDYAGMYPDMHTDAALVVTYDRDDPSRILAVLGWKTRQRICRFTAPRLWPCCAWALPRR</sequence>
<reference evidence="1 2" key="1">
    <citation type="journal article" date="2019" name="Int. J. Syst. Evol. Microbiol.">
        <title>The Global Catalogue of Microorganisms (GCM) 10K type strain sequencing project: providing services to taxonomists for standard genome sequencing and annotation.</title>
        <authorList>
            <consortium name="The Broad Institute Genomics Platform"/>
            <consortium name="The Broad Institute Genome Sequencing Center for Infectious Disease"/>
            <person name="Wu L."/>
            <person name="Ma J."/>
        </authorList>
    </citation>
    <scope>NUCLEOTIDE SEQUENCE [LARGE SCALE GENOMIC DNA]</scope>
    <source>
        <strain evidence="1 2">JCM 4358</strain>
    </source>
</reference>
<evidence type="ECO:0008006" key="3">
    <source>
        <dbReference type="Google" id="ProtNLM"/>
    </source>
</evidence>
<proteinExistence type="predicted"/>
<evidence type="ECO:0000313" key="2">
    <source>
        <dbReference type="Proteomes" id="UP001499986"/>
    </source>
</evidence>
<keyword evidence="2" id="KW-1185">Reference proteome</keyword>
<gene>
    <name evidence="1" type="ORF">GCM10010255_62670</name>
</gene>
<accession>A0ABN3IY20</accession>